<gene>
    <name evidence="11" type="ORF">Metlim_2778</name>
</gene>
<dbReference type="Pfam" id="PF21082">
    <property type="entry name" value="MS_channel_3rd"/>
    <property type="match status" value="1"/>
</dbReference>
<accession>H1YWS2</accession>
<dbReference type="InterPro" id="IPR010920">
    <property type="entry name" value="LSM_dom_sf"/>
</dbReference>
<dbReference type="SUPFAM" id="SSF50182">
    <property type="entry name" value="Sm-like ribonucleoproteins"/>
    <property type="match status" value="1"/>
</dbReference>
<evidence type="ECO:0000256" key="2">
    <source>
        <dbReference type="ARBA" id="ARBA00008017"/>
    </source>
</evidence>
<organism evidence="11 12">
    <name type="scientific">Methanoplanus limicola DSM 2279</name>
    <dbReference type="NCBI Taxonomy" id="937775"/>
    <lineage>
        <taxon>Archaea</taxon>
        <taxon>Methanobacteriati</taxon>
        <taxon>Methanobacteriota</taxon>
        <taxon>Stenosarchaea group</taxon>
        <taxon>Methanomicrobia</taxon>
        <taxon>Methanomicrobiales</taxon>
        <taxon>Methanomicrobiaceae</taxon>
        <taxon>Methanoplanus</taxon>
    </lineage>
</organism>
<dbReference type="GO" id="GO:0008381">
    <property type="term" value="F:mechanosensitive monoatomic ion channel activity"/>
    <property type="evidence" value="ECO:0007669"/>
    <property type="project" value="InterPro"/>
</dbReference>
<dbReference type="SUPFAM" id="SSF82861">
    <property type="entry name" value="Mechanosensitive channel protein MscS (YggB), transmembrane region"/>
    <property type="match status" value="1"/>
</dbReference>
<keyword evidence="6 7" id="KW-0472">Membrane</keyword>
<name>H1YWS2_9EURY</name>
<dbReference type="Gene3D" id="2.30.30.60">
    <property type="match status" value="1"/>
</dbReference>
<feature type="transmembrane region" description="Helical" evidence="7">
    <location>
        <begin position="60"/>
        <end position="81"/>
    </location>
</feature>
<dbReference type="AlphaFoldDB" id="H1YWS2"/>
<dbReference type="PANTHER" id="PTHR30221">
    <property type="entry name" value="SMALL-CONDUCTANCE MECHANOSENSITIVE CHANNEL"/>
    <property type="match status" value="1"/>
</dbReference>
<keyword evidence="5 7" id="KW-1133">Transmembrane helix</keyword>
<evidence type="ECO:0000259" key="8">
    <source>
        <dbReference type="Pfam" id="PF00924"/>
    </source>
</evidence>
<dbReference type="EMBL" id="CM001436">
    <property type="protein sequence ID" value="EHQ36813.1"/>
    <property type="molecule type" value="Genomic_DNA"/>
</dbReference>
<dbReference type="InterPro" id="IPR006685">
    <property type="entry name" value="MscS_channel_2nd"/>
</dbReference>
<evidence type="ECO:0000313" key="12">
    <source>
        <dbReference type="Proteomes" id="UP000005741"/>
    </source>
</evidence>
<feature type="domain" description="Mechanosensitive ion channel MscS C-terminal" evidence="9">
    <location>
        <begin position="179"/>
        <end position="260"/>
    </location>
</feature>
<evidence type="ECO:0000256" key="4">
    <source>
        <dbReference type="ARBA" id="ARBA00022692"/>
    </source>
</evidence>
<dbReference type="STRING" id="937775.Metlim_2778"/>
<proteinExistence type="inferred from homology"/>
<feature type="domain" description="Mechanosensitive ion channel transmembrane helices 2/3" evidence="10">
    <location>
        <begin position="63"/>
        <end position="104"/>
    </location>
</feature>
<dbReference type="Pfam" id="PF00924">
    <property type="entry name" value="MS_channel_2nd"/>
    <property type="match status" value="1"/>
</dbReference>
<dbReference type="SUPFAM" id="SSF82689">
    <property type="entry name" value="Mechanosensitive channel protein MscS (YggB), C-terminal domain"/>
    <property type="match status" value="1"/>
</dbReference>
<evidence type="ECO:0000256" key="1">
    <source>
        <dbReference type="ARBA" id="ARBA00004651"/>
    </source>
</evidence>
<evidence type="ECO:0000259" key="9">
    <source>
        <dbReference type="Pfam" id="PF21082"/>
    </source>
</evidence>
<feature type="transmembrane region" description="Helical" evidence="7">
    <location>
        <begin position="20"/>
        <end position="40"/>
    </location>
</feature>
<dbReference type="Gene3D" id="3.30.70.100">
    <property type="match status" value="1"/>
</dbReference>
<dbReference type="InterPro" id="IPR011014">
    <property type="entry name" value="MscS_channel_TM-2"/>
</dbReference>
<comment type="subcellular location">
    <subcellularLocation>
        <location evidence="1">Cell membrane</location>
        <topology evidence="1">Multi-pass membrane protein</topology>
    </subcellularLocation>
</comment>
<protein>
    <submittedName>
        <fullName evidence="11">MscS Mechanosensitive ion channel</fullName>
    </submittedName>
</protein>
<comment type="similarity">
    <text evidence="2">Belongs to the MscS (TC 1.A.23) family.</text>
</comment>
<dbReference type="OrthoDB" id="31543at2157"/>
<evidence type="ECO:0000256" key="6">
    <source>
        <dbReference type="ARBA" id="ARBA00023136"/>
    </source>
</evidence>
<dbReference type="InterPro" id="IPR045275">
    <property type="entry name" value="MscS_archaea/bacteria_type"/>
</dbReference>
<feature type="domain" description="Mechanosensitive ion channel MscS" evidence="8">
    <location>
        <begin position="105"/>
        <end position="171"/>
    </location>
</feature>
<evidence type="ECO:0000256" key="3">
    <source>
        <dbReference type="ARBA" id="ARBA00022475"/>
    </source>
</evidence>
<dbReference type="InParanoid" id="H1YWS2"/>
<evidence type="ECO:0000313" key="11">
    <source>
        <dbReference type="EMBL" id="EHQ36813.1"/>
    </source>
</evidence>
<dbReference type="InterPro" id="IPR049142">
    <property type="entry name" value="MS_channel_1st"/>
</dbReference>
<evidence type="ECO:0000259" key="10">
    <source>
        <dbReference type="Pfam" id="PF21088"/>
    </source>
</evidence>
<evidence type="ECO:0000256" key="5">
    <source>
        <dbReference type="ARBA" id="ARBA00022989"/>
    </source>
</evidence>
<dbReference type="HOGENOM" id="CLU_037945_1_0_2"/>
<keyword evidence="4 7" id="KW-0812">Transmembrane</keyword>
<dbReference type="InterPro" id="IPR011066">
    <property type="entry name" value="MscS_channel_C_sf"/>
</dbReference>
<dbReference type="Proteomes" id="UP000005741">
    <property type="component" value="Chromosome"/>
</dbReference>
<evidence type="ECO:0000256" key="7">
    <source>
        <dbReference type="SAM" id="Phobius"/>
    </source>
</evidence>
<sequence length="279" mass="31309">MVENLVSTVSSWNISGTEVTVYELFLFILIILISFVLGQLISKKLRKDISGKIPVNDRELLIKIVYFTILIVGLITALPYIDIDLSGIIFAGGIIGIILGFAGQNLFSNFISGIVIFIERPIKIGDNVGVGDILGTVEDIRILSTIIKTYDGIYTRIPNLTIFSSNITNYVAHVARRFEYTVEIRYRDDAELAMAVIRDVIDSHPFALKNPGPMVFVDRLGQNGVVIIVKIWAPSSVWWDVRTELLQKIKLAVEAEGIEIPFPQRTVWFPEKNHVFAEE</sequence>
<dbReference type="PANTHER" id="PTHR30221:SF20">
    <property type="entry name" value="SMALL-CONDUCTANCE MECHANOSENSITIVE CHANNEL"/>
    <property type="match status" value="1"/>
</dbReference>
<feature type="transmembrane region" description="Helical" evidence="7">
    <location>
        <begin position="87"/>
        <end position="118"/>
    </location>
</feature>
<dbReference type="InterPro" id="IPR049278">
    <property type="entry name" value="MS_channel_C"/>
</dbReference>
<dbReference type="GO" id="GO:0005886">
    <property type="term" value="C:plasma membrane"/>
    <property type="evidence" value="ECO:0007669"/>
    <property type="project" value="UniProtKB-SubCell"/>
</dbReference>
<dbReference type="Gene3D" id="1.10.287.1260">
    <property type="match status" value="1"/>
</dbReference>
<dbReference type="Pfam" id="PF21088">
    <property type="entry name" value="MS_channel_1st"/>
    <property type="match status" value="1"/>
</dbReference>
<keyword evidence="12" id="KW-1185">Reference proteome</keyword>
<reference evidence="11 12" key="1">
    <citation type="submission" date="2011-10" db="EMBL/GenBank/DDBJ databases">
        <title>The Improved High-Quality Draft genome of Methanoplanus limicola DSM 2279.</title>
        <authorList>
            <consortium name="US DOE Joint Genome Institute (JGI-PGF)"/>
            <person name="Lucas S."/>
            <person name="Copeland A."/>
            <person name="Lapidus A."/>
            <person name="Glavina del Rio T."/>
            <person name="Dalin E."/>
            <person name="Tice H."/>
            <person name="Bruce D."/>
            <person name="Goodwin L."/>
            <person name="Pitluck S."/>
            <person name="Peters L."/>
            <person name="Mikhailova N."/>
            <person name="Lu M."/>
            <person name="Kyrpides N."/>
            <person name="Mavromatis K."/>
            <person name="Ivanova N."/>
            <person name="Markowitz V."/>
            <person name="Cheng J.-F."/>
            <person name="Hugenholtz P."/>
            <person name="Woyke T."/>
            <person name="Wu D."/>
            <person name="Wirth R."/>
            <person name="Brambilla E.-M."/>
            <person name="Klenk H.-P."/>
            <person name="Eisen J.A."/>
        </authorList>
    </citation>
    <scope>NUCLEOTIDE SEQUENCE [LARGE SCALE GENOMIC DNA]</scope>
    <source>
        <strain evidence="11 12">DSM 2279</strain>
    </source>
</reference>
<dbReference type="InterPro" id="IPR023408">
    <property type="entry name" value="MscS_beta-dom_sf"/>
</dbReference>
<dbReference type="RefSeq" id="WP_004079458.1">
    <property type="nucleotide sequence ID" value="NZ_CM001436.1"/>
</dbReference>
<keyword evidence="3" id="KW-1003">Cell membrane</keyword>